<gene>
    <name evidence="1" type="ORF">AS188_10065</name>
    <name evidence="2" type="ORF">KFL01_08570</name>
</gene>
<proteinExistence type="predicted"/>
<keyword evidence="4" id="KW-1185">Reference proteome</keyword>
<sequence length="131" mass="13989">MPDHDALLAFLREHLEQECGGDIHVLRSSVRRAIEELEEGTDTLYALVVEWGEDAGPGFTGPTRWKVVESETGSGPIFAAGTVTGFTGADEGQVEIARAVREHGFETVGAFLYGIVPGSSVAMVRRFPAAG</sequence>
<dbReference type="RefSeq" id="WP_058858734.1">
    <property type="nucleotide sequence ID" value="NZ_BJZR01000014.1"/>
</dbReference>
<evidence type="ECO:0000313" key="2">
    <source>
        <dbReference type="EMBL" id="GEO91551.1"/>
    </source>
</evidence>
<reference evidence="1 3" key="1">
    <citation type="submission" date="2015-11" db="EMBL/GenBank/DDBJ databases">
        <title>Complete Genome Sequence of Kocuria flava strain HO-9041.</title>
        <authorList>
            <person name="Zhou M."/>
            <person name="Dai J."/>
        </authorList>
    </citation>
    <scope>NUCLEOTIDE SEQUENCE [LARGE SCALE GENOMIC DNA]</scope>
    <source>
        <strain evidence="1 3">HO-9041</strain>
    </source>
</reference>
<protein>
    <submittedName>
        <fullName evidence="1">Uncharacterized protein</fullName>
    </submittedName>
</protein>
<reference evidence="2 4" key="2">
    <citation type="submission" date="2019-07" db="EMBL/GenBank/DDBJ databases">
        <title>Whole genome shotgun sequence of Kocuria flava NBRC 107626.</title>
        <authorList>
            <person name="Hosoyama A."/>
            <person name="Uohara A."/>
            <person name="Ohji S."/>
            <person name="Ichikawa N."/>
        </authorList>
    </citation>
    <scope>NUCLEOTIDE SEQUENCE [LARGE SCALE GENOMIC DNA]</scope>
    <source>
        <strain evidence="2 4">NBRC 107626</strain>
    </source>
</reference>
<dbReference type="EMBL" id="CP013254">
    <property type="protein sequence ID" value="ALU40029.1"/>
    <property type="molecule type" value="Genomic_DNA"/>
</dbReference>
<organism evidence="1 3">
    <name type="scientific">Kocuria flava</name>
    <dbReference type="NCBI Taxonomy" id="446860"/>
    <lineage>
        <taxon>Bacteria</taxon>
        <taxon>Bacillati</taxon>
        <taxon>Actinomycetota</taxon>
        <taxon>Actinomycetes</taxon>
        <taxon>Micrococcales</taxon>
        <taxon>Micrococcaceae</taxon>
        <taxon>Kocuria</taxon>
    </lineage>
</organism>
<dbReference type="Proteomes" id="UP000321155">
    <property type="component" value="Unassembled WGS sequence"/>
</dbReference>
<accession>A0A0U2NZX5</accession>
<evidence type="ECO:0000313" key="3">
    <source>
        <dbReference type="Proteomes" id="UP000057181"/>
    </source>
</evidence>
<evidence type="ECO:0000313" key="1">
    <source>
        <dbReference type="EMBL" id="ALU40029.1"/>
    </source>
</evidence>
<dbReference type="KEGG" id="kfv:AS188_10065"/>
<dbReference type="EMBL" id="BJZR01000014">
    <property type="protein sequence ID" value="GEO91551.1"/>
    <property type="molecule type" value="Genomic_DNA"/>
</dbReference>
<name>A0A0U2NZX5_9MICC</name>
<dbReference type="AlphaFoldDB" id="A0A0U2NZX5"/>
<dbReference type="Proteomes" id="UP000057181">
    <property type="component" value="Chromosome"/>
</dbReference>
<evidence type="ECO:0000313" key="4">
    <source>
        <dbReference type="Proteomes" id="UP000321155"/>
    </source>
</evidence>
<dbReference type="OrthoDB" id="6058at2"/>